<sequence>MRNGKLLFISGTLLVLAGGVFYAVERFGAFIAMGLEAGGFASKPGTVPTHGILRTTLSDNQLVVPFLIIGSVLMAIGILLELVIKNQK</sequence>
<evidence type="ECO:0000313" key="2">
    <source>
        <dbReference type="EMBL" id="OAB39789.1"/>
    </source>
</evidence>
<evidence type="ECO:0000313" key="3">
    <source>
        <dbReference type="Proteomes" id="UP000076967"/>
    </source>
</evidence>
<comment type="caution">
    <text evidence="2">The sequence shown here is derived from an EMBL/GenBank/DDBJ whole genome shotgun (WGS) entry which is preliminary data.</text>
</comment>
<accession>A0A169ZGM8</accession>
<feature type="transmembrane region" description="Helical" evidence="1">
    <location>
        <begin position="62"/>
        <end position="84"/>
    </location>
</feature>
<proteinExistence type="predicted"/>
<keyword evidence="1" id="KW-1133">Transmembrane helix</keyword>
<gene>
    <name evidence="2" type="ORF">PGLA_18940</name>
</gene>
<keyword evidence="1" id="KW-0472">Membrane</keyword>
<evidence type="ECO:0000256" key="1">
    <source>
        <dbReference type="SAM" id="Phobius"/>
    </source>
</evidence>
<dbReference type="Proteomes" id="UP000076967">
    <property type="component" value="Unassembled WGS sequence"/>
</dbReference>
<keyword evidence="1" id="KW-0812">Transmembrane</keyword>
<dbReference type="EMBL" id="LVJH01000042">
    <property type="protein sequence ID" value="OAB39789.1"/>
    <property type="molecule type" value="Genomic_DNA"/>
</dbReference>
<name>A0A169ZGM8_9BACL</name>
<dbReference type="OrthoDB" id="2625913at2"/>
<dbReference type="RefSeq" id="WP_068535883.1">
    <property type="nucleotide sequence ID" value="NZ_LVJH01000042.1"/>
</dbReference>
<reference evidence="2 3" key="1">
    <citation type="submission" date="2016-03" db="EMBL/GenBank/DDBJ databases">
        <title>Draft genome sequence of Paenibacillus glacialis DSM 22343.</title>
        <authorList>
            <person name="Shin S.-K."/>
            <person name="Yi H."/>
        </authorList>
    </citation>
    <scope>NUCLEOTIDE SEQUENCE [LARGE SCALE GENOMIC DNA]</scope>
    <source>
        <strain evidence="2 3">DSM 22343</strain>
    </source>
</reference>
<dbReference type="AlphaFoldDB" id="A0A169ZGM8"/>
<protein>
    <submittedName>
        <fullName evidence="2">Uncharacterized protein</fullName>
    </submittedName>
</protein>
<keyword evidence="3" id="KW-1185">Reference proteome</keyword>
<organism evidence="2 3">
    <name type="scientific">Paenibacillus glacialis</name>
    <dbReference type="NCBI Taxonomy" id="494026"/>
    <lineage>
        <taxon>Bacteria</taxon>
        <taxon>Bacillati</taxon>
        <taxon>Bacillota</taxon>
        <taxon>Bacilli</taxon>
        <taxon>Bacillales</taxon>
        <taxon>Paenibacillaceae</taxon>
        <taxon>Paenibacillus</taxon>
    </lineage>
</organism>